<protein>
    <submittedName>
        <fullName evidence="1">Uncharacterized protein</fullName>
    </submittedName>
</protein>
<organism evidence="1">
    <name type="scientific">bioreactor metagenome</name>
    <dbReference type="NCBI Taxonomy" id="1076179"/>
    <lineage>
        <taxon>unclassified sequences</taxon>
        <taxon>metagenomes</taxon>
        <taxon>ecological metagenomes</taxon>
    </lineage>
</organism>
<accession>A0A645A5G0</accession>
<dbReference type="AlphaFoldDB" id="A0A645A5G0"/>
<proteinExistence type="predicted"/>
<comment type="caution">
    <text evidence="1">The sequence shown here is derived from an EMBL/GenBank/DDBJ whole genome shotgun (WGS) entry which is preliminary data.</text>
</comment>
<sequence>MILLDHPLVGTVLGPDVVGTIGTSERIDNGDCLGLRGILIVIAPNSGERYRISDNDPIECTLRGNCCKCSPVIHLVHRGGCPAHSQLLSSDFTGCGGD</sequence>
<gene>
    <name evidence="1" type="ORF">SDC9_94900</name>
</gene>
<name>A0A645A5G0_9ZZZZ</name>
<evidence type="ECO:0000313" key="1">
    <source>
        <dbReference type="EMBL" id="MPM48176.1"/>
    </source>
</evidence>
<dbReference type="EMBL" id="VSSQ01011984">
    <property type="protein sequence ID" value="MPM48176.1"/>
    <property type="molecule type" value="Genomic_DNA"/>
</dbReference>
<reference evidence="1" key="1">
    <citation type="submission" date="2019-08" db="EMBL/GenBank/DDBJ databases">
        <authorList>
            <person name="Kucharzyk K."/>
            <person name="Murdoch R.W."/>
            <person name="Higgins S."/>
            <person name="Loffler F."/>
        </authorList>
    </citation>
    <scope>NUCLEOTIDE SEQUENCE</scope>
</reference>